<dbReference type="InterPro" id="IPR013785">
    <property type="entry name" value="Aldolase_TIM"/>
</dbReference>
<dbReference type="Gene3D" id="3.20.20.70">
    <property type="entry name" value="Aldolase class I"/>
    <property type="match status" value="1"/>
</dbReference>
<accession>A0ABW3MGM2</accession>
<evidence type="ECO:0000313" key="3">
    <source>
        <dbReference type="EMBL" id="MFD1049758.1"/>
    </source>
</evidence>
<dbReference type="InterPro" id="IPR001155">
    <property type="entry name" value="OxRdtase_FMN_N"/>
</dbReference>
<evidence type="ECO:0000259" key="2">
    <source>
        <dbReference type="Pfam" id="PF00724"/>
    </source>
</evidence>
<dbReference type="Pfam" id="PF00724">
    <property type="entry name" value="Oxidored_FMN"/>
    <property type="match status" value="1"/>
</dbReference>
<dbReference type="Proteomes" id="UP001597045">
    <property type="component" value="Unassembled WGS sequence"/>
</dbReference>
<evidence type="ECO:0000256" key="1">
    <source>
        <dbReference type="SAM" id="MobiDB-lite"/>
    </source>
</evidence>
<evidence type="ECO:0000313" key="4">
    <source>
        <dbReference type="Proteomes" id="UP001597045"/>
    </source>
</evidence>
<keyword evidence="4" id="KW-1185">Reference proteome</keyword>
<proteinExistence type="predicted"/>
<feature type="region of interest" description="Disordered" evidence="1">
    <location>
        <begin position="169"/>
        <end position="204"/>
    </location>
</feature>
<name>A0ABW3MGM2_9PSEU</name>
<protein>
    <recommendedName>
        <fullName evidence="2">NADH:flavin oxidoreductase/NADH oxidase N-terminal domain-containing protein</fullName>
    </recommendedName>
</protein>
<dbReference type="EMBL" id="JBHTIS010002383">
    <property type="protein sequence ID" value="MFD1049758.1"/>
    <property type="molecule type" value="Genomic_DNA"/>
</dbReference>
<gene>
    <name evidence="3" type="ORF">ACFQ1S_31625</name>
</gene>
<reference evidence="4" key="1">
    <citation type="journal article" date="2019" name="Int. J. Syst. Evol. Microbiol.">
        <title>The Global Catalogue of Microorganisms (GCM) 10K type strain sequencing project: providing services to taxonomists for standard genome sequencing and annotation.</title>
        <authorList>
            <consortium name="The Broad Institute Genomics Platform"/>
            <consortium name="The Broad Institute Genome Sequencing Center for Infectious Disease"/>
            <person name="Wu L."/>
            <person name="Ma J."/>
        </authorList>
    </citation>
    <scope>NUCLEOTIDE SEQUENCE [LARGE SCALE GENOMIC DNA]</scope>
    <source>
        <strain evidence="4">JCM 31486</strain>
    </source>
</reference>
<sequence>MPQVRDRVDTVLFDVRTGRILLAVHQVDRRRARVDLLQLGFGGHPRENAVGEFVEAARNAREAGFDGVEIAANGTHLIAQSLNPRLTGPNRLGIQIVDAVTEVWDQVGGTSHDTIEPYLPERGPGLTNLPPAEPFWVWISDTVWALGNSRPYSIAVGMFPPSFGGPSVPTGFHEHHRQPHYPPNHSRTPETPPRARATMSAIRA</sequence>
<feature type="domain" description="NADH:flavin oxidoreductase/NADH oxidase N-terminal" evidence="2">
    <location>
        <begin position="48"/>
        <end position="85"/>
    </location>
</feature>
<dbReference type="SUPFAM" id="SSF51395">
    <property type="entry name" value="FMN-linked oxidoreductases"/>
    <property type="match status" value="1"/>
</dbReference>
<comment type="caution">
    <text evidence="3">The sequence shown here is derived from an EMBL/GenBank/DDBJ whole genome shotgun (WGS) entry which is preliminary data.</text>
</comment>
<organism evidence="3 4">
    <name type="scientific">Kibdelosporangium lantanae</name>
    <dbReference type="NCBI Taxonomy" id="1497396"/>
    <lineage>
        <taxon>Bacteria</taxon>
        <taxon>Bacillati</taxon>
        <taxon>Actinomycetota</taxon>
        <taxon>Actinomycetes</taxon>
        <taxon>Pseudonocardiales</taxon>
        <taxon>Pseudonocardiaceae</taxon>
        <taxon>Kibdelosporangium</taxon>
    </lineage>
</organism>